<dbReference type="InterPro" id="IPR036188">
    <property type="entry name" value="FAD/NAD-bd_sf"/>
</dbReference>
<accession>A0A815VMC1</accession>
<evidence type="ECO:0000256" key="2">
    <source>
        <dbReference type="ARBA" id="ARBA00009410"/>
    </source>
</evidence>
<evidence type="ECO:0000256" key="1">
    <source>
        <dbReference type="ARBA" id="ARBA00001974"/>
    </source>
</evidence>
<dbReference type="Proteomes" id="UP000681722">
    <property type="component" value="Unassembled WGS sequence"/>
</dbReference>
<evidence type="ECO:0000313" key="8">
    <source>
        <dbReference type="Proteomes" id="UP000663829"/>
    </source>
</evidence>
<dbReference type="EMBL" id="CAJNOQ010024915">
    <property type="protein sequence ID" value="CAF1532282.1"/>
    <property type="molecule type" value="Genomic_DNA"/>
</dbReference>
<dbReference type="OrthoDB" id="9984031at2759"/>
<comment type="cofactor">
    <cofactor evidence="1">
        <name>FAD</name>
        <dbReference type="ChEBI" id="CHEBI:57692"/>
    </cofactor>
</comment>
<dbReference type="PANTHER" id="PTHR13847:SF286">
    <property type="entry name" value="D-AMINO ACID DEHYDROGENASE"/>
    <property type="match status" value="1"/>
</dbReference>
<evidence type="ECO:0000256" key="3">
    <source>
        <dbReference type="ARBA" id="ARBA00022630"/>
    </source>
</evidence>
<feature type="domain" description="FAD dependent oxidoreductase" evidence="5">
    <location>
        <begin position="35"/>
        <end position="441"/>
    </location>
</feature>
<evidence type="ECO:0000313" key="7">
    <source>
        <dbReference type="EMBL" id="CAF4391703.1"/>
    </source>
</evidence>
<comment type="similarity">
    <text evidence="2">Belongs to the DadA oxidoreductase family.</text>
</comment>
<dbReference type="AlphaFoldDB" id="A0A815VMC1"/>
<comment type="caution">
    <text evidence="6">The sequence shown here is derived from an EMBL/GenBank/DDBJ whole genome shotgun (WGS) entry which is preliminary data.</text>
</comment>
<evidence type="ECO:0000256" key="4">
    <source>
        <dbReference type="ARBA" id="ARBA00023002"/>
    </source>
</evidence>
<dbReference type="GO" id="GO:0005737">
    <property type="term" value="C:cytoplasm"/>
    <property type="evidence" value="ECO:0007669"/>
    <property type="project" value="TreeGrafter"/>
</dbReference>
<sequence>MDQAALTVLAVTVLRQTFCRSTNFEVVPVVTNESITVIGAGIAGLVAALFLSVGGYRVTVIDRHEKPTLGKDLDFYNGGTTMGGCDARQASVTEAVAAPTRIRSLRLMPMNKGWKMLDKMSADEQMWAKKFETMSAFPEMYSIFSDLVTSMNRVAINLWEDLFEQIPELAENAVRSRRIVRLCTSESAVSNTLKFQTKVHRKNDKVVRLTKEQMATRFPHLNHSHLAGGVEVEGFTINVKQLGDNLMNYLEKKRQVTFKWACEVASLQDTVVTLESGEKIISERVLLATGVSGDGLLKDSPIAKQVQGVIGFWVKLPNINRITEGFKIHEEDPVAVMNVTMSVDNKTLIISGGFGFVGKQRIMKTSRYTEMAVLVALAVRKYFPTEFEKATELNKKIPVTYCVRPMSADGMPLIDWITTANLGQTMYVGGTSGGGFVQASILSLFVLDMLSGRNDYAHITQAMASTRDSLSDHLYYNVARDDDAQETSENSMTSLDPVIQQFAEDFLIL</sequence>
<keyword evidence="8" id="KW-1185">Reference proteome</keyword>
<reference evidence="6" key="1">
    <citation type="submission" date="2021-02" db="EMBL/GenBank/DDBJ databases">
        <authorList>
            <person name="Nowell W R."/>
        </authorList>
    </citation>
    <scope>NUCLEOTIDE SEQUENCE</scope>
</reference>
<dbReference type="GO" id="GO:0016491">
    <property type="term" value="F:oxidoreductase activity"/>
    <property type="evidence" value="ECO:0007669"/>
    <property type="project" value="UniProtKB-KW"/>
</dbReference>
<dbReference type="SUPFAM" id="SSF51905">
    <property type="entry name" value="FAD/NAD(P)-binding domain"/>
    <property type="match status" value="1"/>
</dbReference>
<dbReference type="InterPro" id="IPR006076">
    <property type="entry name" value="FAD-dep_OxRdtase"/>
</dbReference>
<organism evidence="6 8">
    <name type="scientific">Didymodactylos carnosus</name>
    <dbReference type="NCBI Taxonomy" id="1234261"/>
    <lineage>
        <taxon>Eukaryota</taxon>
        <taxon>Metazoa</taxon>
        <taxon>Spiralia</taxon>
        <taxon>Gnathifera</taxon>
        <taxon>Rotifera</taxon>
        <taxon>Eurotatoria</taxon>
        <taxon>Bdelloidea</taxon>
        <taxon>Philodinida</taxon>
        <taxon>Philodinidae</taxon>
        <taxon>Didymodactylos</taxon>
    </lineage>
</organism>
<dbReference type="PANTHER" id="PTHR13847">
    <property type="entry name" value="SARCOSINE DEHYDROGENASE-RELATED"/>
    <property type="match status" value="1"/>
</dbReference>
<name>A0A815VMC1_9BILA</name>
<proteinExistence type="inferred from homology"/>
<keyword evidence="3" id="KW-0285">Flavoprotein</keyword>
<dbReference type="Pfam" id="PF01266">
    <property type="entry name" value="DAO"/>
    <property type="match status" value="1"/>
</dbReference>
<gene>
    <name evidence="6" type="ORF">GPM918_LOCUS38124</name>
    <name evidence="7" type="ORF">SRO942_LOCUS38925</name>
</gene>
<dbReference type="Gene3D" id="3.50.50.60">
    <property type="entry name" value="FAD/NAD(P)-binding domain"/>
    <property type="match status" value="2"/>
</dbReference>
<dbReference type="Gene3D" id="3.30.9.10">
    <property type="entry name" value="D-Amino Acid Oxidase, subunit A, domain 2"/>
    <property type="match status" value="1"/>
</dbReference>
<dbReference type="EMBL" id="CAJOBC010090504">
    <property type="protein sequence ID" value="CAF4391703.1"/>
    <property type="molecule type" value="Genomic_DNA"/>
</dbReference>
<evidence type="ECO:0000259" key="5">
    <source>
        <dbReference type="Pfam" id="PF01266"/>
    </source>
</evidence>
<dbReference type="Proteomes" id="UP000663829">
    <property type="component" value="Unassembled WGS sequence"/>
</dbReference>
<keyword evidence="4" id="KW-0560">Oxidoreductase</keyword>
<evidence type="ECO:0000313" key="6">
    <source>
        <dbReference type="EMBL" id="CAF1532282.1"/>
    </source>
</evidence>
<protein>
    <recommendedName>
        <fullName evidence="5">FAD dependent oxidoreductase domain-containing protein</fullName>
    </recommendedName>
</protein>